<feature type="transmembrane region" description="Helical" evidence="1">
    <location>
        <begin position="34"/>
        <end position="52"/>
    </location>
</feature>
<evidence type="ECO:0000313" key="2">
    <source>
        <dbReference type="EMBL" id="KAF7510911.1"/>
    </source>
</evidence>
<dbReference type="AlphaFoldDB" id="A0A8H7E8N2"/>
<comment type="caution">
    <text evidence="2">The sequence shown here is derived from an EMBL/GenBank/DDBJ whole genome shotgun (WGS) entry which is preliminary data.</text>
</comment>
<evidence type="ECO:0000256" key="1">
    <source>
        <dbReference type="SAM" id="Phobius"/>
    </source>
</evidence>
<organism evidence="2 3">
    <name type="scientific">Endocarpon pusillum</name>
    <dbReference type="NCBI Taxonomy" id="364733"/>
    <lineage>
        <taxon>Eukaryota</taxon>
        <taxon>Fungi</taxon>
        <taxon>Dikarya</taxon>
        <taxon>Ascomycota</taxon>
        <taxon>Pezizomycotina</taxon>
        <taxon>Eurotiomycetes</taxon>
        <taxon>Chaetothyriomycetidae</taxon>
        <taxon>Verrucariales</taxon>
        <taxon>Verrucariaceae</taxon>
        <taxon>Endocarpon</taxon>
    </lineage>
</organism>
<proteinExistence type="predicted"/>
<keyword evidence="3" id="KW-1185">Reference proteome</keyword>
<protein>
    <submittedName>
        <fullName evidence="2">Uncharacterized protein</fullName>
    </submittedName>
</protein>
<keyword evidence="1" id="KW-0812">Transmembrane</keyword>
<dbReference type="Proteomes" id="UP000606974">
    <property type="component" value="Unassembled WGS sequence"/>
</dbReference>
<evidence type="ECO:0000313" key="3">
    <source>
        <dbReference type="Proteomes" id="UP000606974"/>
    </source>
</evidence>
<keyword evidence="1" id="KW-0472">Membrane</keyword>
<dbReference type="EMBL" id="JAACFV010000025">
    <property type="protein sequence ID" value="KAF7510911.1"/>
    <property type="molecule type" value="Genomic_DNA"/>
</dbReference>
<reference evidence="2" key="1">
    <citation type="submission" date="2020-02" db="EMBL/GenBank/DDBJ databases">
        <authorList>
            <person name="Palmer J.M."/>
        </authorList>
    </citation>
    <scope>NUCLEOTIDE SEQUENCE</scope>
    <source>
        <strain evidence="2">EPUS1.4</strain>
        <tissue evidence="2">Thallus</tissue>
    </source>
</reference>
<gene>
    <name evidence="2" type="ORF">GJ744_005741</name>
</gene>
<sequence length="223" mass="25071">MNCLEQYLLCEKQTSLPTKHTSARPRAREIRFRTATLILLFLYGFCFLRATAEMINPTCSKNVCTLPSNECVEVCPRNVRNVYFVFGLRSNKKCVRPSMPGPRSLGTGDNATMTDLLSVEGWHAGNVGSKETDVLVKRQDLWPEYGPPDCYWGMCQFHGPPCILWCTESRVYYGSEWWCKDKVAGRSVVTSTAGHLPSLTALIVTPVVLLTMTSFLPFLAAFR</sequence>
<feature type="transmembrane region" description="Helical" evidence="1">
    <location>
        <begin position="199"/>
        <end position="222"/>
    </location>
</feature>
<keyword evidence="1" id="KW-1133">Transmembrane helix</keyword>
<name>A0A8H7E8N2_9EURO</name>
<accession>A0A8H7E8N2</accession>